<dbReference type="Gene3D" id="2.60.200.20">
    <property type="match status" value="1"/>
</dbReference>
<feature type="compositionally biased region" description="Basic and acidic residues" evidence="1">
    <location>
        <begin position="1"/>
        <end position="36"/>
    </location>
</feature>
<feature type="domain" description="FHA" evidence="2">
    <location>
        <begin position="120"/>
        <end position="190"/>
    </location>
</feature>
<accession>A0A1B2JE25</accession>
<evidence type="ECO:0000259" key="2">
    <source>
        <dbReference type="Pfam" id="PF00498"/>
    </source>
</evidence>
<dbReference type="PANTHER" id="PTHR23308">
    <property type="entry name" value="NUCLEAR INHIBITOR OF PROTEIN PHOSPHATASE-1"/>
    <property type="match status" value="1"/>
</dbReference>
<keyword evidence="4" id="KW-1185">Reference proteome</keyword>
<dbReference type="OrthoDB" id="444265at2759"/>
<feature type="compositionally biased region" description="Basic and acidic residues" evidence="1">
    <location>
        <begin position="67"/>
        <end position="92"/>
    </location>
</feature>
<dbReference type="Proteomes" id="UP000094565">
    <property type="component" value="Chromosome 2"/>
</dbReference>
<feature type="region of interest" description="Disordered" evidence="1">
    <location>
        <begin position="1"/>
        <end position="92"/>
    </location>
</feature>
<dbReference type="Pfam" id="PF00498">
    <property type="entry name" value="FHA"/>
    <property type="match status" value="1"/>
</dbReference>
<dbReference type="InterPro" id="IPR050923">
    <property type="entry name" value="Cell_Proc_Reg/RNA_Proc"/>
</dbReference>
<evidence type="ECO:0000256" key="1">
    <source>
        <dbReference type="SAM" id="MobiDB-lite"/>
    </source>
</evidence>
<evidence type="ECO:0000313" key="4">
    <source>
        <dbReference type="Proteomes" id="UP000094565"/>
    </source>
</evidence>
<evidence type="ECO:0000313" key="3">
    <source>
        <dbReference type="EMBL" id="ANZ76223.1"/>
    </source>
</evidence>
<dbReference type="InterPro" id="IPR000253">
    <property type="entry name" value="FHA_dom"/>
</dbReference>
<gene>
    <name evidence="3" type="primary">PML1</name>
    <name evidence="3" type="ORF">ATY40_BA7503075</name>
</gene>
<dbReference type="AlphaFoldDB" id="A0A1B2JE25"/>
<organism evidence="3 4">
    <name type="scientific">Komagataella pastoris</name>
    <name type="common">Yeast</name>
    <name type="synonym">Pichia pastoris</name>
    <dbReference type="NCBI Taxonomy" id="4922"/>
    <lineage>
        <taxon>Eukaryota</taxon>
        <taxon>Fungi</taxon>
        <taxon>Dikarya</taxon>
        <taxon>Ascomycota</taxon>
        <taxon>Saccharomycotina</taxon>
        <taxon>Pichiomycetes</taxon>
        <taxon>Pichiales</taxon>
        <taxon>Pichiaceae</taxon>
        <taxon>Komagataella</taxon>
    </lineage>
</organism>
<reference evidence="3 4" key="1">
    <citation type="submission" date="2016-02" db="EMBL/GenBank/DDBJ databases">
        <title>Comparative genomic and transcriptomic foundation for Pichia pastoris.</title>
        <authorList>
            <person name="Love K.R."/>
            <person name="Shah K.A."/>
            <person name="Whittaker C.A."/>
            <person name="Wu J."/>
            <person name="Bartlett M.C."/>
            <person name="Ma D."/>
            <person name="Leeson R.L."/>
            <person name="Priest M."/>
            <person name="Young S.K."/>
            <person name="Love J.C."/>
        </authorList>
    </citation>
    <scope>NUCLEOTIDE SEQUENCE [LARGE SCALE GENOMIC DNA]</scope>
    <source>
        <strain evidence="3 4">ATCC 28485</strain>
    </source>
</reference>
<dbReference type="InterPro" id="IPR008984">
    <property type="entry name" value="SMAD_FHA_dom_sf"/>
</dbReference>
<name>A0A1B2JE25_PICPA</name>
<protein>
    <submittedName>
        <fullName evidence="3">BA75_03075T0</fullName>
    </submittedName>
</protein>
<proteinExistence type="predicted"/>
<sequence>MGQEGEKETDRTKLHRYDPKQSQYEEYKMYRERSFNPRDNSSVNRKRDQSPTRPTFNIGPSGILDQEDSKDLKSKSTTEKERKYSEPPEKSSPQKDKFYIFLFNDIYPDGKRIALNNSFYTLGNTDDCDFKLSDVKTDQVNTVIQFRKIKGIIKPYVIDLASTIGTNLNDIPIPSKRYLELKNSDSIIIGDSSSEFIFMITG</sequence>
<dbReference type="SUPFAM" id="SSF49879">
    <property type="entry name" value="SMAD/FHA domain"/>
    <property type="match status" value="1"/>
</dbReference>
<dbReference type="EMBL" id="CP014585">
    <property type="protein sequence ID" value="ANZ76223.1"/>
    <property type="molecule type" value="Genomic_DNA"/>
</dbReference>